<feature type="domain" description="Carboxyltransferase" evidence="4">
    <location>
        <begin position="8"/>
        <end position="209"/>
    </location>
</feature>
<dbReference type="SMART" id="SM00796">
    <property type="entry name" value="AHS1"/>
    <property type="match status" value="1"/>
</dbReference>
<reference evidence="6" key="1">
    <citation type="journal article" date="2019" name="Int. J. Syst. Evol. Microbiol.">
        <title>The Global Catalogue of Microorganisms (GCM) 10K type strain sequencing project: providing services to taxonomists for standard genome sequencing and annotation.</title>
        <authorList>
            <consortium name="The Broad Institute Genomics Platform"/>
            <consortium name="The Broad Institute Genome Sequencing Center for Infectious Disease"/>
            <person name="Wu L."/>
            <person name="Ma J."/>
        </authorList>
    </citation>
    <scope>NUCLEOTIDE SEQUENCE [LARGE SCALE GENOMIC DNA]</scope>
    <source>
        <strain evidence="6">JCM 17106</strain>
    </source>
</reference>
<gene>
    <name evidence="5" type="ORF">GCM10022393_22720</name>
</gene>
<dbReference type="InterPro" id="IPR003833">
    <property type="entry name" value="CT_C_D"/>
</dbReference>
<evidence type="ECO:0000256" key="3">
    <source>
        <dbReference type="ARBA" id="ARBA00022840"/>
    </source>
</evidence>
<evidence type="ECO:0000259" key="4">
    <source>
        <dbReference type="SMART" id="SM00796"/>
    </source>
</evidence>
<keyword evidence="6" id="KW-1185">Reference proteome</keyword>
<keyword evidence="1" id="KW-0547">Nucleotide-binding</keyword>
<dbReference type="Gene3D" id="2.40.100.10">
    <property type="entry name" value="Cyclophilin-like"/>
    <property type="match status" value="1"/>
</dbReference>
<keyword evidence="2" id="KW-0378">Hydrolase</keyword>
<organism evidence="5 6">
    <name type="scientific">Aquimarina addita</name>
    <dbReference type="NCBI Taxonomy" id="870485"/>
    <lineage>
        <taxon>Bacteria</taxon>
        <taxon>Pseudomonadati</taxon>
        <taxon>Bacteroidota</taxon>
        <taxon>Flavobacteriia</taxon>
        <taxon>Flavobacteriales</taxon>
        <taxon>Flavobacteriaceae</taxon>
        <taxon>Aquimarina</taxon>
    </lineage>
</organism>
<dbReference type="SUPFAM" id="SSF160467">
    <property type="entry name" value="PH0987 N-terminal domain-like"/>
    <property type="match status" value="1"/>
</dbReference>
<dbReference type="NCBIfam" id="TIGR00370">
    <property type="entry name" value="5-oxoprolinase subunit PxpB"/>
    <property type="match status" value="1"/>
</dbReference>
<sequence length="244" mass="27816">MDAIQPDFEFKQYAENAILITTSSKIDKILLHELVFYKNLIENNYIEVIVEVVLSYNSLLVLYKLGIEDFYSEVLELKSLYFHDCNKKKEKKRLWQIPVCYSVSIVPELISFAAHKSLSVGEVVSLHTAPLYVVHFIGFLPGFLYLSGLDEKLITERKLIPSLDVKKGSVAIGGNQTGVYPSDSPGGWHIIGKTPLTFFDVQATNCCFIKPGDELQFISIKEKEYNDIKKLVLLEVYHPKFKML</sequence>
<accession>A0ABP6UKR2</accession>
<dbReference type="PANTHER" id="PTHR34698">
    <property type="entry name" value="5-OXOPROLINASE SUBUNIT B"/>
    <property type="match status" value="1"/>
</dbReference>
<dbReference type="InterPro" id="IPR029000">
    <property type="entry name" value="Cyclophilin-like_dom_sf"/>
</dbReference>
<dbReference type="InterPro" id="IPR010016">
    <property type="entry name" value="PxpB"/>
</dbReference>
<keyword evidence="3" id="KW-0067">ATP-binding</keyword>
<protein>
    <recommendedName>
        <fullName evidence="4">Carboxyltransferase domain-containing protein</fullName>
    </recommendedName>
</protein>
<evidence type="ECO:0000256" key="2">
    <source>
        <dbReference type="ARBA" id="ARBA00022801"/>
    </source>
</evidence>
<dbReference type="SUPFAM" id="SSF50891">
    <property type="entry name" value="Cyclophilin-like"/>
    <property type="match status" value="1"/>
</dbReference>
<dbReference type="EMBL" id="BAABCW010000008">
    <property type="protein sequence ID" value="GAA3509574.1"/>
    <property type="molecule type" value="Genomic_DNA"/>
</dbReference>
<dbReference type="RefSeq" id="WP_344927470.1">
    <property type="nucleotide sequence ID" value="NZ_BAABCW010000008.1"/>
</dbReference>
<dbReference type="Proteomes" id="UP001500459">
    <property type="component" value="Unassembled WGS sequence"/>
</dbReference>
<evidence type="ECO:0000256" key="1">
    <source>
        <dbReference type="ARBA" id="ARBA00022741"/>
    </source>
</evidence>
<dbReference type="Pfam" id="PF02682">
    <property type="entry name" value="CT_C_D"/>
    <property type="match status" value="1"/>
</dbReference>
<name>A0ABP6UKR2_9FLAO</name>
<evidence type="ECO:0000313" key="5">
    <source>
        <dbReference type="EMBL" id="GAA3509574.1"/>
    </source>
</evidence>
<proteinExistence type="predicted"/>
<dbReference type="PANTHER" id="PTHR34698:SF2">
    <property type="entry name" value="5-OXOPROLINASE SUBUNIT B"/>
    <property type="match status" value="1"/>
</dbReference>
<comment type="caution">
    <text evidence="5">The sequence shown here is derived from an EMBL/GenBank/DDBJ whole genome shotgun (WGS) entry which is preliminary data.</text>
</comment>
<evidence type="ECO:0000313" key="6">
    <source>
        <dbReference type="Proteomes" id="UP001500459"/>
    </source>
</evidence>
<dbReference type="Gene3D" id="3.30.1360.40">
    <property type="match status" value="1"/>
</dbReference>